<dbReference type="InterPro" id="IPR058240">
    <property type="entry name" value="rSAM_sf"/>
</dbReference>
<feature type="binding site" evidence="15">
    <location>
        <begin position="130"/>
        <end position="131"/>
    </location>
    <ligand>
        <name>S-adenosyl-L-methionine</name>
        <dbReference type="ChEBI" id="CHEBI:59789"/>
        <label>2</label>
    </ligand>
</feature>
<feature type="binding site" evidence="15">
    <location>
        <position position="72"/>
    </location>
    <ligand>
        <name>S-adenosyl-L-methionine</name>
        <dbReference type="ChEBI" id="CHEBI:59789"/>
        <label>1</label>
    </ligand>
</feature>
<feature type="binding site" evidence="15">
    <location>
        <position position="262"/>
    </location>
    <ligand>
        <name>S-adenosyl-L-methionine</name>
        <dbReference type="ChEBI" id="CHEBI:59789"/>
        <label>2</label>
    </ligand>
</feature>
<evidence type="ECO:0000256" key="13">
    <source>
        <dbReference type="ARBA" id="ARBA00048321"/>
    </source>
</evidence>
<evidence type="ECO:0000256" key="16">
    <source>
        <dbReference type="PIRSR" id="PIRSR000167-2"/>
    </source>
</evidence>
<dbReference type="Gene3D" id="3.20.20.70">
    <property type="entry name" value="Aldolase class I"/>
    <property type="match status" value="1"/>
</dbReference>
<evidence type="ECO:0000256" key="5">
    <source>
        <dbReference type="ARBA" id="ARBA00022485"/>
    </source>
</evidence>
<dbReference type="AlphaFoldDB" id="A0AAW5PGE0"/>
<reference evidence="18" key="1">
    <citation type="submission" date="2022-08" db="EMBL/GenBank/DDBJ databases">
        <title>Genomic analyses of the natural microbiome of Caenorhabditis elegans.</title>
        <authorList>
            <person name="Samuel B."/>
        </authorList>
    </citation>
    <scope>NUCLEOTIDE SEQUENCE</scope>
    <source>
        <strain evidence="18">BIGb0277</strain>
    </source>
</reference>
<feature type="binding site" evidence="15">
    <location>
        <position position="129"/>
    </location>
    <ligand>
        <name>S-adenosyl-L-methionine</name>
        <dbReference type="ChEBI" id="CHEBI:59789"/>
        <label>1</label>
    </ligand>
</feature>
<evidence type="ECO:0000256" key="3">
    <source>
        <dbReference type="ARBA" id="ARBA00005493"/>
    </source>
</evidence>
<keyword evidence="10 14" id="KW-0408">Iron</keyword>
<dbReference type="Pfam" id="PF06969">
    <property type="entry name" value="HemN_C"/>
    <property type="match status" value="1"/>
</dbReference>
<feature type="binding site" evidence="16">
    <location>
        <position position="85"/>
    </location>
    <ligand>
        <name>[4Fe-4S] cluster</name>
        <dbReference type="ChEBI" id="CHEBI:49883"/>
        <note>4Fe-4S-S-AdoMet</note>
    </ligand>
</feature>
<evidence type="ECO:0000313" key="18">
    <source>
        <dbReference type="EMBL" id="MCS4279523.1"/>
    </source>
</evidence>
<dbReference type="PIRSF" id="PIRSF000167">
    <property type="entry name" value="HemN"/>
    <property type="match status" value="1"/>
</dbReference>
<dbReference type="InterPro" id="IPR004558">
    <property type="entry name" value="Coprogen_oxidase_HemN"/>
</dbReference>
<sequence>MHAQAGVMDTFSPAAAGLAWHFDPELLRRHDRPGPRYTSYPTAPHFHDGYGEPALRQAIADSNEVGRPLSLYVHVPYCSSPCFYCGCNRVITRDHSKGIGYVARVLSEADLMAPLFDPAREVIQLHLGGGTPNFLAPAQMRELIDGLRQRFHFSTAASRDFSIELDPRFVTRADIAVLAELGFNRASLGVQDFDPDVQKAINREQGVEATLDILRACREYGLRSVNVDLIYGLPRQTLAGFAQTLETVLRERPDRLAVYGYAHLPHLFRAQRQIADAELPSPEQKLALLGLAVQRLSDAGYQYIGMDHFALPEEDLSRAQRAGQLHRNFMGYTTHADTDLVGLGASAISHIGSTYSQNPRELPAWEAAVDAGRLPVWRGLQLDEDDVLRAELIGQLMCQGEVDAAALAARHGVEFEHYFADALPALAALQADGLAEYEHGVVRASAHGRPLLRLLAMCFDRYLARPDQPVRYSRAI</sequence>
<dbReference type="InterPro" id="IPR006638">
    <property type="entry name" value="Elp3/MiaA/NifB-like_rSAM"/>
</dbReference>
<evidence type="ECO:0000259" key="17">
    <source>
        <dbReference type="PROSITE" id="PS51918"/>
    </source>
</evidence>
<dbReference type="GO" id="GO:0004109">
    <property type="term" value="F:coproporphyrinogen oxidase activity"/>
    <property type="evidence" value="ECO:0007669"/>
    <property type="project" value="InterPro"/>
</dbReference>
<dbReference type="GO" id="GO:0051539">
    <property type="term" value="F:4 iron, 4 sulfur cluster binding"/>
    <property type="evidence" value="ECO:0007669"/>
    <property type="project" value="UniProtKB-KW"/>
</dbReference>
<comment type="pathway">
    <text evidence="2 14">Porphyrin-containing compound metabolism; protoporphyrin-IX biosynthesis; protoporphyrinogen-IX from coproporphyrinogen-III (AdoMet route): step 1/1.</text>
</comment>
<evidence type="ECO:0000256" key="2">
    <source>
        <dbReference type="ARBA" id="ARBA00004785"/>
    </source>
</evidence>
<keyword evidence="9 14" id="KW-0560">Oxidoreductase</keyword>
<dbReference type="Gene3D" id="1.10.10.920">
    <property type="match status" value="1"/>
</dbReference>
<evidence type="ECO:0000256" key="11">
    <source>
        <dbReference type="ARBA" id="ARBA00023014"/>
    </source>
</evidence>
<feature type="binding site" evidence="16">
    <location>
        <position position="78"/>
    </location>
    <ligand>
        <name>[4Fe-4S] cluster</name>
        <dbReference type="ChEBI" id="CHEBI:49883"/>
        <note>4Fe-4S-S-AdoMet</note>
    </ligand>
</feature>
<keyword evidence="12 14" id="KW-0627">Porphyrin biosynthesis</keyword>
<dbReference type="SFLD" id="SFLDS00029">
    <property type="entry name" value="Radical_SAM"/>
    <property type="match status" value="1"/>
</dbReference>
<comment type="subcellular location">
    <subcellularLocation>
        <location evidence="1 14">Cytoplasm</location>
    </subcellularLocation>
</comment>
<evidence type="ECO:0000256" key="1">
    <source>
        <dbReference type="ARBA" id="ARBA00004496"/>
    </source>
</evidence>
<comment type="similarity">
    <text evidence="3 14">Belongs to the anaerobic coproporphyrinogen-III oxidase family.</text>
</comment>
<dbReference type="SMART" id="SM00729">
    <property type="entry name" value="Elp3"/>
    <property type="match status" value="1"/>
</dbReference>
<keyword evidence="6 14" id="KW-0963">Cytoplasm</keyword>
<dbReference type="NCBIfam" id="TIGR00538">
    <property type="entry name" value="hemN"/>
    <property type="match status" value="1"/>
</dbReference>
<evidence type="ECO:0000256" key="15">
    <source>
        <dbReference type="PIRSR" id="PIRSR000167-1"/>
    </source>
</evidence>
<dbReference type="GO" id="GO:0006782">
    <property type="term" value="P:protoporphyrinogen IX biosynthetic process"/>
    <property type="evidence" value="ECO:0007669"/>
    <property type="project" value="TreeGrafter"/>
</dbReference>
<accession>A0AAW5PGE0</accession>
<dbReference type="InterPro" id="IPR010723">
    <property type="entry name" value="HemN_C"/>
</dbReference>
<dbReference type="PANTHER" id="PTHR13932:SF6">
    <property type="entry name" value="OXYGEN-INDEPENDENT COPROPORPHYRINOGEN III OXIDASE"/>
    <property type="match status" value="1"/>
</dbReference>
<protein>
    <recommendedName>
        <fullName evidence="14">Coproporphyrinogen-III oxidase</fullName>
        <ecNumber evidence="14">1.3.98.3</ecNumber>
    </recommendedName>
</protein>
<keyword evidence="8 14" id="KW-0479">Metal-binding</keyword>
<gene>
    <name evidence="18" type="ORF">M2412_001499</name>
</gene>
<dbReference type="PROSITE" id="PS51918">
    <property type="entry name" value="RADICAL_SAM"/>
    <property type="match status" value="1"/>
</dbReference>
<proteinExistence type="inferred from homology"/>
<dbReference type="GO" id="GO:0046872">
    <property type="term" value="F:metal ion binding"/>
    <property type="evidence" value="ECO:0007669"/>
    <property type="project" value="UniProtKB-KW"/>
</dbReference>
<keyword evidence="7 14" id="KW-0949">S-adenosyl-L-methionine</keyword>
<feature type="binding site" evidence="15">
    <location>
        <position position="203"/>
    </location>
    <ligand>
        <name>S-adenosyl-L-methionine</name>
        <dbReference type="ChEBI" id="CHEBI:59789"/>
        <label>2</label>
    </ligand>
</feature>
<evidence type="ECO:0000256" key="8">
    <source>
        <dbReference type="ARBA" id="ARBA00022723"/>
    </source>
</evidence>
<evidence type="ECO:0000256" key="7">
    <source>
        <dbReference type="ARBA" id="ARBA00022691"/>
    </source>
</evidence>
<dbReference type="GO" id="GO:0051989">
    <property type="term" value="F:coproporphyrinogen dehydrogenase activity"/>
    <property type="evidence" value="ECO:0007669"/>
    <property type="project" value="UniProtKB-EC"/>
</dbReference>
<evidence type="ECO:0000256" key="9">
    <source>
        <dbReference type="ARBA" id="ARBA00023002"/>
    </source>
</evidence>
<evidence type="ECO:0000256" key="10">
    <source>
        <dbReference type="ARBA" id="ARBA00023004"/>
    </source>
</evidence>
<comment type="subunit">
    <text evidence="4">Monomer.</text>
</comment>
<feature type="binding site" evidence="15">
    <location>
        <begin position="84"/>
        <end position="86"/>
    </location>
    <ligand>
        <name>S-adenosyl-L-methionine</name>
        <dbReference type="ChEBI" id="CHEBI:59789"/>
        <label>2</label>
    </ligand>
</feature>
<feature type="binding site" evidence="16">
    <location>
        <position position="82"/>
    </location>
    <ligand>
        <name>[4Fe-4S] cluster</name>
        <dbReference type="ChEBI" id="CHEBI:49883"/>
        <note>4Fe-4S-S-AdoMet</note>
    </ligand>
</feature>
<dbReference type="InterPro" id="IPR007197">
    <property type="entry name" value="rSAM"/>
</dbReference>
<dbReference type="CDD" id="cd01335">
    <property type="entry name" value="Radical_SAM"/>
    <property type="match status" value="1"/>
</dbReference>
<feature type="domain" description="Radical SAM core" evidence="17">
    <location>
        <begin position="63"/>
        <end position="302"/>
    </location>
</feature>
<dbReference type="InterPro" id="IPR034505">
    <property type="entry name" value="Coproporphyrinogen-III_oxidase"/>
</dbReference>
<dbReference type="SUPFAM" id="SSF102114">
    <property type="entry name" value="Radical SAM enzymes"/>
    <property type="match status" value="1"/>
</dbReference>
<dbReference type="Pfam" id="PF04055">
    <property type="entry name" value="Radical_SAM"/>
    <property type="match status" value="1"/>
</dbReference>
<feature type="binding site" evidence="15">
    <location>
        <position position="348"/>
    </location>
    <ligand>
        <name>S-adenosyl-L-methionine</name>
        <dbReference type="ChEBI" id="CHEBI:59789"/>
        <label>1</label>
    </ligand>
</feature>
<evidence type="ECO:0000313" key="19">
    <source>
        <dbReference type="Proteomes" id="UP001320691"/>
    </source>
</evidence>
<dbReference type="GO" id="GO:0005737">
    <property type="term" value="C:cytoplasm"/>
    <property type="evidence" value="ECO:0007669"/>
    <property type="project" value="UniProtKB-SubCell"/>
</dbReference>
<keyword evidence="5 14" id="KW-0004">4Fe-4S</keyword>
<evidence type="ECO:0000256" key="6">
    <source>
        <dbReference type="ARBA" id="ARBA00022490"/>
    </source>
</evidence>
<feature type="binding site" evidence="15">
    <location>
        <position position="164"/>
    </location>
    <ligand>
        <name>S-adenosyl-L-methionine</name>
        <dbReference type="ChEBI" id="CHEBI:59789"/>
        <label>1</label>
    </ligand>
</feature>
<dbReference type="Proteomes" id="UP001320691">
    <property type="component" value="Unassembled WGS sequence"/>
</dbReference>
<dbReference type="PANTHER" id="PTHR13932">
    <property type="entry name" value="COPROPORPHYRINIGEN III OXIDASE"/>
    <property type="match status" value="1"/>
</dbReference>
<dbReference type="SFLD" id="SFLDG01065">
    <property type="entry name" value="anaerobic_coproporphyrinogen-I"/>
    <property type="match status" value="1"/>
</dbReference>
<evidence type="ECO:0000256" key="14">
    <source>
        <dbReference type="PIRNR" id="PIRNR000167"/>
    </source>
</evidence>
<organism evidence="18 19">
    <name type="scientific">Stenotrophomonas rhizophila</name>
    <dbReference type="NCBI Taxonomy" id="216778"/>
    <lineage>
        <taxon>Bacteria</taxon>
        <taxon>Pseudomonadati</taxon>
        <taxon>Pseudomonadota</taxon>
        <taxon>Gammaproteobacteria</taxon>
        <taxon>Lysobacterales</taxon>
        <taxon>Lysobacteraceae</taxon>
        <taxon>Stenotrophomonas</taxon>
    </lineage>
</organism>
<dbReference type="EMBL" id="JANUEK010000003">
    <property type="protein sequence ID" value="MCS4279523.1"/>
    <property type="molecule type" value="Genomic_DNA"/>
</dbReference>
<evidence type="ECO:0000256" key="4">
    <source>
        <dbReference type="ARBA" id="ARBA00011245"/>
    </source>
</evidence>
<keyword evidence="11 14" id="KW-0411">Iron-sulfur</keyword>
<name>A0AAW5PGE0_9GAMM</name>
<comment type="catalytic activity">
    <reaction evidence="13 14">
        <text>coproporphyrinogen III + 2 S-adenosyl-L-methionine = protoporphyrinogen IX + 2 5'-deoxyadenosine + 2 L-methionine + 2 CO2</text>
        <dbReference type="Rhea" id="RHEA:15425"/>
        <dbReference type="ChEBI" id="CHEBI:16526"/>
        <dbReference type="ChEBI" id="CHEBI:17319"/>
        <dbReference type="ChEBI" id="CHEBI:57307"/>
        <dbReference type="ChEBI" id="CHEBI:57309"/>
        <dbReference type="ChEBI" id="CHEBI:57844"/>
        <dbReference type="ChEBI" id="CHEBI:59789"/>
        <dbReference type="EC" id="1.3.98.3"/>
    </reaction>
</comment>
<dbReference type="InterPro" id="IPR013785">
    <property type="entry name" value="Aldolase_TIM"/>
</dbReference>
<feature type="binding site" evidence="15">
    <location>
        <position position="228"/>
    </location>
    <ligand>
        <name>S-adenosyl-L-methionine</name>
        <dbReference type="ChEBI" id="CHEBI:59789"/>
        <label>2</label>
    </ligand>
</feature>
<evidence type="ECO:0000256" key="12">
    <source>
        <dbReference type="ARBA" id="ARBA00023244"/>
    </source>
</evidence>
<dbReference type="EC" id="1.3.98.3" evidence="14"/>
<feature type="binding site" evidence="15">
    <location>
        <position position="191"/>
    </location>
    <ligand>
        <name>S-adenosyl-L-methionine</name>
        <dbReference type="ChEBI" id="CHEBI:59789"/>
        <label>2</label>
    </ligand>
</feature>
<comment type="cofactor">
    <cofactor evidence="14 16">
        <name>[4Fe-4S] cluster</name>
        <dbReference type="ChEBI" id="CHEBI:49883"/>
    </cofactor>
    <text evidence="14 16">Binds 1 [4Fe-4S] cluster. The cluster is coordinated with 3 cysteines and an exchangeable S-adenosyl-L-methionine.</text>
</comment>
<comment type="caution">
    <text evidence="18">The sequence shown here is derived from an EMBL/GenBank/DDBJ whole genome shotgun (WGS) entry which is preliminary data.</text>
</comment>